<dbReference type="Gene3D" id="1.10.260.40">
    <property type="entry name" value="lambda repressor-like DNA-binding domains"/>
    <property type="match status" value="1"/>
</dbReference>
<dbReference type="GO" id="GO:0003677">
    <property type="term" value="F:DNA binding"/>
    <property type="evidence" value="ECO:0007669"/>
    <property type="project" value="InterPro"/>
</dbReference>
<dbReference type="Pfam" id="PF13443">
    <property type="entry name" value="HTH_26"/>
    <property type="match status" value="1"/>
</dbReference>
<dbReference type="RefSeq" id="WP_009529780.1">
    <property type="nucleotide sequence ID" value="NZ_JH414619.1"/>
</dbReference>
<dbReference type="InterPro" id="IPR001387">
    <property type="entry name" value="Cro/C1-type_HTH"/>
</dbReference>
<dbReference type="HOGENOM" id="CLU_066192_31_1_9"/>
<comment type="caution">
    <text evidence="2">The sequence shown here is derived from an EMBL/GenBank/DDBJ whole genome shotgun (WGS) entry which is preliminary data.</text>
</comment>
<dbReference type="AlphaFoldDB" id="G9XDQ6"/>
<name>G9XDQ6_9FIRM</name>
<dbReference type="InterPro" id="IPR010982">
    <property type="entry name" value="Lambda_DNA-bd_dom_sf"/>
</dbReference>
<evidence type="ECO:0000259" key="1">
    <source>
        <dbReference type="PROSITE" id="PS50943"/>
    </source>
</evidence>
<dbReference type="CDD" id="cd00093">
    <property type="entry name" value="HTH_XRE"/>
    <property type="match status" value="1"/>
</dbReference>
<feature type="domain" description="HTH cro/C1-type" evidence="1">
    <location>
        <begin position="8"/>
        <end position="61"/>
    </location>
</feature>
<dbReference type="Proteomes" id="UP000003379">
    <property type="component" value="Unassembled WGS sequence"/>
</dbReference>
<sequence length="75" mass="8379">MEFSYKGLWKILIDRDMNKHELQELVNLSPTTIAKMGKGKPISLVVLARIAKALDCDIGDIVSTIEDDFEEGKDA</sequence>
<dbReference type="PROSITE" id="PS50943">
    <property type="entry name" value="HTH_CROC1"/>
    <property type="match status" value="1"/>
</dbReference>
<dbReference type="SUPFAM" id="SSF47413">
    <property type="entry name" value="lambda repressor-like DNA-binding domains"/>
    <property type="match status" value="1"/>
</dbReference>
<organism evidence="2 3">
    <name type="scientific">Peptoanaerobacter stomatis</name>
    <dbReference type="NCBI Taxonomy" id="796937"/>
    <lineage>
        <taxon>Bacteria</taxon>
        <taxon>Bacillati</taxon>
        <taxon>Bacillota</taxon>
        <taxon>Clostridia</taxon>
        <taxon>Peptostreptococcales</taxon>
        <taxon>Filifactoraceae</taxon>
        <taxon>Peptoanaerobacter</taxon>
    </lineage>
</organism>
<proteinExistence type="predicted"/>
<dbReference type="EMBL" id="AFZG01000035">
    <property type="protein sequence ID" value="EHL18932.1"/>
    <property type="molecule type" value="Genomic_DNA"/>
</dbReference>
<evidence type="ECO:0000313" key="3">
    <source>
        <dbReference type="Proteomes" id="UP000003379"/>
    </source>
</evidence>
<protein>
    <recommendedName>
        <fullName evidence="1">HTH cro/C1-type domain-containing protein</fullName>
    </recommendedName>
</protein>
<evidence type="ECO:0000313" key="2">
    <source>
        <dbReference type="EMBL" id="EHL18932.1"/>
    </source>
</evidence>
<reference evidence="2 3" key="1">
    <citation type="submission" date="2011-08" db="EMBL/GenBank/DDBJ databases">
        <title>The Genome Sequence of Eubacteriaceae bacterium CM5.</title>
        <authorList>
            <consortium name="The Broad Institute Genome Sequencing Platform"/>
            <person name="Earl A."/>
            <person name="Ward D."/>
            <person name="Feldgarden M."/>
            <person name="Gevers D."/>
            <person name="Sizova M."/>
            <person name="Hazen A."/>
            <person name="Epstein S."/>
            <person name="Young S.K."/>
            <person name="Zeng Q."/>
            <person name="Gargeya S."/>
            <person name="Fitzgerald M."/>
            <person name="Haas B."/>
            <person name="Abouelleil A."/>
            <person name="Alvarado L."/>
            <person name="Arachchi H.M."/>
            <person name="Berlin A."/>
            <person name="Brown A."/>
            <person name="Chapman S.B."/>
            <person name="Chen Z."/>
            <person name="Dunbar C."/>
            <person name="Freedman E."/>
            <person name="Gearin G."/>
            <person name="Gellesch M."/>
            <person name="Goldberg J."/>
            <person name="Griggs A."/>
            <person name="Gujja S."/>
            <person name="Heiman D."/>
            <person name="Howarth C."/>
            <person name="Larson L."/>
            <person name="Lui A."/>
            <person name="MacDonald P.J.P."/>
            <person name="Montmayeur A."/>
            <person name="Murphy C."/>
            <person name="Neiman D."/>
            <person name="Pearson M."/>
            <person name="Priest M."/>
            <person name="Roberts A."/>
            <person name="Saif S."/>
            <person name="Shea T."/>
            <person name="Shenoy N."/>
            <person name="Sisk P."/>
            <person name="Stolte C."/>
            <person name="Sykes S."/>
            <person name="Wortman J."/>
            <person name="Nusbaum C."/>
            <person name="Birren B."/>
        </authorList>
    </citation>
    <scope>NUCLEOTIDE SEQUENCE [LARGE SCALE GENOMIC DNA]</scope>
    <source>
        <strain evidence="2 3">CM5</strain>
    </source>
</reference>
<gene>
    <name evidence="2" type="ORF">HMPREF9628_01929</name>
</gene>
<accession>G9XDQ6</accession>